<keyword evidence="2" id="KW-1185">Reference proteome</keyword>
<accession>A0A0C9V361</accession>
<protein>
    <recommendedName>
        <fullName evidence="3">F-box domain-containing protein</fullName>
    </recommendedName>
</protein>
<dbReference type="AlphaFoldDB" id="A0A0C9V361"/>
<dbReference type="Proteomes" id="UP000054279">
    <property type="component" value="Unassembled WGS sequence"/>
</dbReference>
<dbReference type="HOGENOM" id="CLU_832002_0_0_1"/>
<evidence type="ECO:0000313" key="1">
    <source>
        <dbReference type="EMBL" id="KIJ36192.1"/>
    </source>
</evidence>
<reference evidence="1 2" key="1">
    <citation type="submission" date="2014-06" db="EMBL/GenBank/DDBJ databases">
        <title>Evolutionary Origins and Diversification of the Mycorrhizal Mutualists.</title>
        <authorList>
            <consortium name="DOE Joint Genome Institute"/>
            <consortium name="Mycorrhizal Genomics Consortium"/>
            <person name="Kohler A."/>
            <person name="Kuo A."/>
            <person name="Nagy L.G."/>
            <person name="Floudas D."/>
            <person name="Copeland A."/>
            <person name="Barry K.W."/>
            <person name="Cichocki N."/>
            <person name="Veneault-Fourrey C."/>
            <person name="LaButti K."/>
            <person name="Lindquist E.A."/>
            <person name="Lipzen A."/>
            <person name="Lundell T."/>
            <person name="Morin E."/>
            <person name="Murat C."/>
            <person name="Riley R."/>
            <person name="Ohm R."/>
            <person name="Sun H."/>
            <person name="Tunlid A."/>
            <person name="Henrissat B."/>
            <person name="Grigoriev I.V."/>
            <person name="Hibbett D.S."/>
            <person name="Martin F."/>
        </authorList>
    </citation>
    <scope>NUCLEOTIDE SEQUENCE [LARGE SCALE GENOMIC DNA]</scope>
    <source>
        <strain evidence="1 2">SS14</strain>
    </source>
</reference>
<gene>
    <name evidence="1" type="ORF">M422DRAFT_34427</name>
</gene>
<dbReference type="EMBL" id="KN837181">
    <property type="protein sequence ID" value="KIJ36192.1"/>
    <property type="molecule type" value="Genomic_DNA"/>
</dbReference>
<evidence type="ECO:0008006" key="3">
    <source>
        <dbReference type="Google" id="ProtNLM"/>
    </source>
</evidence>
<proteinExistence type="predicted"/>
<name>A0A0C9V361_SPHS4</name>
<organism evidence="1 2">
    <name type="scientific">Sphaerobolus stellatus (strain SS14)</name>
    <dbReference type="NCBI Taxonomy" id="990650"/>
    <lineage>
        <taxon>Eukaryota</taxon>
        <taxon>Fungi</taxon>
        <taxon>Dikarya</taxon>
        <taxon>Basidiomycota</taxon>
        <taxon>Agaricomycotina</taxon>
        <taxon>Agaricomycetes</taxon>
        <taxon>Phallomycetidae</taxon>
        <taxon>Geastrales</taxon>
        <taxon>Sphaerobolaceae</taxon>
        <taxon>Sphaerobolus</taxon>
    </lineage>
</organism>
<evidence type="ECO:0000313" key="2">
    <source>
        <dbReference type="Proteomes" id="UP000054279"/>
    </source>
</evidence>
<sequence>MFVEYIEARGFDSRSLMNNAPAKANIPKHALPFADADDKDIGINDFQPFIFQHLPLELQYSIFEMLALRKKRKSYDLRLISKDINRIITPLLFCSIRLPWYFWSIWQDIDEDSSRIVRSPLFRMILSNTRTSFYSPWTYITSIFISGEEPWLHSVIRHGYCPNLKILVVTGWLADAMDSDEVQSIEAELPDSHAQALIKPKNILSDVTIFNIVIRERDNVVFANVTHFFLGKFNHYGTKDSFVAYFKTLPSLSHLGIPCDVHLIVRRKYGNSLSVVPFVELILQSLPSLGILMVYLQWSYEPERLYSTVLHEWHGLRQINDRRLIVRDDIRVSDVVRCFYEERSVWHNLWKWEDWRSIDGPPRYRCKGNA</sequence>